<dbReference type="EMBL" id="JACOQH010000001">
    <property type="protein sequence ID" value="MBC5752668.1"/>
    <property type="molecule type" value="Genomic_DNA"/>
</dbReference>
<dbReference type="InterPro" id="IPR003251">
    <property type="entry name" value="Rr_diiron-bd_dom"/>
</dbReference>
<dbReference type="CDD" id="cd07908">
    <property type="entry name" value="Mn_catalase_like"/>
    <property type="match status" value="1"/>
</dbReference>
<evidence type="ECO:0000313" key="3">
    <source>
        <dbReference type="Proteomes" id="UP000621540"/>
    </source>
</evidence>
<feature type="domain" description="Rubrerythrin diiron-binding" evidence="1">
    <location>
        <begin position="53"/>
        <end position="181"/>
    </location>
</feature>
<organism evidence="2 3">
    <name type="scientific">Roseburia yibonii</name>
    <dbReference type="NCBI Taxonomy" id="2763063"/>
    <lineage>
        <taxon>Bacteria</taxon>
        <taxon>Bacillati</taxon>
        <taxon>Bacillota</taxon>
        <taxon>Clostridia</taxon>
        <taxon>Lachnospirales</taxon>
        <taxon>Lachnospiraceae</taxon>
        <taxon>Roseburia</taxon>
    </lineage>
</organism>
<dbReference type="RefSeq" id="WP_022516439.1">
    <property type="nucleotide sequence ID" value="NZ_JACOQH010000001.1"/>
</dbReference>
<keyword evidence="3" id="KW-1185">Reference proteome</keyword>
<protein>
    <submittedName>
        <fullName evidence="2">Rubrerythrin family protein</fullName>
    </submittedName>
</protein>
<dbReference type="InterPro" id="IPR012347">
    <property type="entry name" value="Ferritin-like"/>
</dbReference>
<evidence type="ECO:0000313" key="2">
    <source>
        <dbReference type="EMBL" id="MBC5752668.1"/>
    </source>
</evidence>
<dbReference type="SUPFAM" id="SSF47240">
    <property type="entry name" value="Ferritin-like"/>
    <property type="match status" value="1"/>
</dbReference>
<dbReference type="Gene3D" id="1.20.1260.10">
    <property type="match status" value="2"/>
</dbReference>
<proteinExistence type="predicted"/>
<reference evidence="2 3" key="1">
    <citation type="submission" date="2020-08" db="EMBL/GenBank/DDBJ databases">
        <title>Genome public.</title>
        <authorList>
            <person name="Liu C."/>
            <person name="Sun Q."/>
        </authorList>
    </citation>
    <scope>NUCLEOTIDE SEQUENCE [LARGE SCALE GENOMIC DNA]</scope>
    <source>
        <strain evidence="2 3">BX0805</strain>
    </source>
</reference>
<comment type="caution">
    <text evidence="2">The sequence shown here is derived from an EMBL/GenBank/DDBJ whole genome shotgun (WGS) entry which is preliminary data.</text>
</comment>
<dbReference type="Pfam" id="PF02915">
    <property type="entry name" value="Rubrerythrin"/>
    <property type="match status" value="1"/>
</dbReference>
<name>A0ABR7I719_9FIRM</name>
<sequence length="181" mass="20716">MQEQEKKAVRLDTCDFRGVQPIMMALPYPPVQVAGKNSEYAELLKFDYCGSVSEMSAITQYINNENRLSCGKCSLAKVILGIAMAEMIHMQKLGQLIFLLGGTIDFSVRQRGGKRQLWTPEYLKTPENARNMVLADIESEKAAINQYRMHMRRIRDPYVNAVLARIIRDEEYHIMTLQALL</sequence>
<evidence type="ECO:0000259" key="1">
    <source>
        <dbReference type="Pfam" id="PF02915"/>
    </source>
</evidence>
<gene>
    <name evidence="2" type="ORF">H8Z76_01285</name>
</gene>
<accession>A0ABR7I719</accession>
<dbReference type="InterPro" id="IPR009078">
    <property type="entry name" value="Ferritin-like_SF"/>
</dbReference>
<dbReference type="Proteomes" id="UP000621540">
    <property type="component" value="Unassembled WGS sequence"/>
</dbReference>